<comment type="pathway">
    <text evidence="1 8">Amino-acid biosynthesis; L-tryptophan biosynthesis; L-tryptophan from chorismate: step 5/5.</text>
</comment>
<sequence>MKQLVAYITAGFPDKIFSLDLVSALKEAGVDKLELGIPFSDPVADGPIIEVANLHALQNGFKMETLFEISSIVAPTIETYWMGYFNPFYHKGMETFAQKATEFGVKGFIIPDLPHEEATPYIPLMNQYNISLISFVAPTHSKERIATVVKDAKGFIYLVAYAGITGAHASEDLSKTIQTIKEQSNTPLFVGFGVNEKTAKERVRGVDGVIVGSAFVEVLLNESLSGSEKIASIAQKARIIKEKINA</sequence>
<name>A0A1D7TH40_9BACT</name>
<evidence type="ECO:0000256" key="7">
    <source>
        <dbReference type="ARBA" id="ARBA00049047"/>
    </source>
</evidence>
<keyword evidence="11" id="KW-1185">Reference proteome</keyword>
<dbReference type="Pfam" id="PF00290">
    <property type="entry name" value="Trp_syntA"/>
    <property type="match status" value="1"/>
</dbReference>
<dbReference type="CDD" id="cd04724">
    <property type="entry name" value="Tryptophan_synthase_alpha"/>
    <property type="match status" value="1"/>
</dbReference>
<dbReference type="InterPro" id="IPR002028">
    <property type="entry name" value="Trp_synthase_suA"/>
</dbReference>
<dbReference type="UniPathway" id="UPA00035">
    <property type="reaction ID" value="UER00044"/>
</dbReference>
<dbReference type="AlphaFoldDB" id="A0A1D7TH40"/>
<evidence type="ECO:0000256" key="6">
    <source>
        <dbReference type="ARBA" id="ARBA00023239"/>
    </source>
</evidence>
<dbReference type="HAMAP" id="MF_00131">
    <property type="entry name" value="Trp_synth_alpha"/>
    <property type="match status" value="1"/>
</dbReference>
<evidence type="ECO:0000256" key="4">
    <source>
        <dbReference type="ARBA" id="ARBA00022822"/>
    </source>
</evidence>
<feature type="active site" description="Proton acceptor" evidence="8">
    <location>
        <position position="34"/>
    </location>
</feature>
<keyword evidence="3 8" id="KW-0028">Amino-acid biosynthesis</keyword>
<dbReference type="PANTHER" id="PTHR43406">
    <property type="entry name" value="TRYPTOPHAN SYNTHASE, ALPHA CHAIN"/>
    <property type="match status" value="1"/>
</dbReference>
<dbReference type="GO" id="GO:0004834">
    <property type="term" value="F:tryptophan synthase activity"/>
    <property type="evidence" value="ECO:0007669"/>
    <property type="project" value="UniProtKB-UniRule"/>
</dbReference>
<keyword evidence="5 8" id="KW-0057">Aromatic amino acid biosynthesis</keyword>
<keyword evidence="4 8" id="KW-0822">Tryptophan biosynthesis</keyword>
<dbReference type="PROSITE" id="PS00167">
    <property type="entry name" value="TRP_SYNTHASE_ALPHA"/>
    <property type="match status" value="1"/>
</dbReference>
<dbReference type="PANTHER" id="PTHR43406:SF1">
    <property type="entry name" value="TRYPTOPHAN SYNTHASE ALPHA CHAIN, CHLOROPLASTIC"/>
    <property type="match status" value="1"/>
</dbReference>
<dbReference type="InterPro" id="IPR011060">
    <property type="entry name" value="RibuloseP-bd_barrel"/>
</dbReference>
<organism evidence="10 11">
    <name type="scientific">Sulfurospirillum halorespirans DSM 13726</name>
    <dbReference type="NCBI Taxonomy" id="1193502"/>
    <lineage>
        <taxon>Bacteria</taxon>
        <taxon>Pseudomonadati</taxon>
        <taxon>Campylobacterota</taxon>
        <taxon>Epsilonproteobacteria</taxon>
        <taxon>Campylobacterales</taxon>
        <taxon>Sulfurospirillaceae</taxon>
        <taxon>Sulfurospirillum</taxon>
    </lineage>
</organism>
<evidence type="ECO:0000256" key="3">
    <source>
        <dbReference type="ARBA" id="ARBA00022605"/>
    </source>
</evidence>
<dbReference type="Proteomes" id="UP000094609">
    <property type="component" value="Chromosome"/>
</dbReference>
<protein>
    <recommendedName>
        <fullName evidence="8">Tryptophan synthase alpha chain</fullName>
        <ecNumber evidence="8">4.2.1.20</ecNumber>
    </recommendedName>
</protein>
<dbReference type="SUPFAM" id="SSF51366">
    <property type="entry name" value="Ribulose-phoshate binding barrel"/>
    <property type="match status" value="1"/>
</dbReference>
<dbReference type="PATRIC" id="fig|1193502.14.peg.562"/>
<feature type="active site" description="Proton acceptor" evidence="8">
    <location>
        <position position="45"/>
    </location>
</feature>
<dbReference type="InterPro" id="IPR018204">
    <property type="entry name" value="Trp_synthase_alpha_AS"/>
</dbReference>
<dbReference type="InterPro" id="IPR013785">
    <property type="entry name" value="Aldolase_TIM"/>
</dbReference>
<comment type="subunit">
    <text evidence="2 8">Tetramer of two alpha and two beta chains.</text>
</comment>
<dbReference type="KEGG" id="shal:SHALO_0553"/>
<dbReference type="GO" id="GO:0005829">
    <property type="term" value="C:cytosol"/>
    <property type="evidence" value="ECO:0007669"/>
    <property type="project" value="TreeGrafter"/>
</dbReference>
<dbReference type="NCBIfam" id="TIGR00262">
    <property type="entry name" value="trpA"/>
    <property type="match status" value="1"/>
</dbReference>
<evidence type="ECO:0000256" key="8">
    <source>
        <dbReference type="HAMAP-Rule" id="MF_00131"/>
    </source>
</evidence>
<dbReference type="EC" id="4.2.1.20" evidence="8"/>
<evidence type="ECO:0000313" key="11">
    <source>
        <dbReference type="Proteomes" id="UP000094609"/>
    </source>
</evidence>
<evidence type="ECO:0000313" key="10">
    <source>
        <dbReference type="EMBL" id="AOO64342.1"/>
    </source>
</evidence>
<dbReference type="RefSeq" id="WP_025343744.1">
    <property type="nucleotide sequence ID" value="NZ_CP017111.1"/>
</dbReference>
<evidence type="ECO:0000256" key="1">
    <source>
        <dbReference type="ARBA" id="ARBA00004733"/>
    </source>
</evidence>
<evidence type="ECO:0000256" key="9">
    <source>
        <dbReference type="RuleBase" id="RU003662"/>
    </source>
</evidence>
<dbReference type="Gene3D" id="3.20.20.70">
    <property type="entry name" value="Aldolase class I"/>
    <property type="match status" value="1"/>
</dbReference>
<accession>A0A1D7TH40</accession>
<proteinExistence type="inferred from homology"/>
<dbReference type="EMBL" id="CP017111">
    <property type="protein sequence ID" value="AOO64342.1"/>
    <property type="molecule type" value="Genomic_DNA"/>
</dbReference>
<comment type="function">
    <text evidence="8">The alpha subunit is responsible for the aldol cleavage of indoleglycerol phosphate to indole and glyceraldehyde 3-phosphate.</text>
</comment>
<gene>
    <name evidence="8" type="primary">trpA</name>
    <name evidence="10" type="ORF">SHALO_0553</name>
</gene>
<comment type="similarity">
    <text evidence="8 9">Belongs to the TrpA family.</text>
</comment>
<evidence type="ECO:0000256" key="5">
    <source>
        <dbReference type="ARBA" id="ARBA00023141"/>
    </source>
</evidence>
<evidence type="ECO:0000256" key="2">
    <source>
        <dbReference type="ARBA" id="ARBA00011270"/>
    </source>
</evidence>
<comment type="catalytic activity">
    <reaction evidence="7 8">
        <text>(1S,2R)-1-C-(indol-3-yl)glycerol 3-phosphate + L-serine = D-glyceraldehyde 3-phosphate + L-tryptophan + H2O</text>
        <dbReference type="Rhea" id="RHEA:10532"/>
        <dbReference type="ChEBI" id="CHEBI:15377"/>
        <dbReference type="ChEBI" id="CHEBI:33384"/>
        <dbReference type="ChEBI" id="CHEBI:57912"/>
        <dbReference type="ChEBI" id="CHEBI:58866"/>
        <dbReference type="ChEBI" id="CHEBI:59776"/>
        <dbReference type="EC" id="4.2.1.20"/>
    </reaction>
</comment>
<reference evidence="11" key="1">
    <citation type="submission" date="2016-08" db="EMBL/GenBank/DDBJ databases">
        <title>Complete genome sequence of the organohalide-respiring Epsilonproteobacterium Sulfurospirillum halorespirans.</title>
        <authorList>
            <person name="Goris T."/>
            <person name="Zimmermann J."/>
            <person name="Schenz B."/>
            <person name="Lemos M."/>
            <person name="Hackermueller J."/>
            <person name="Diekert G."/>
        </authorList>
    </citation>
    <scope>NUCLEOTIDE SEQUENCE [LARGE SCALE GENOMIC DNA]</scope>
    <source>
        <strain>DSM 13726</strain>
        <strain evidence="11">PCE-M2</strain>
    </source>
</reference>
<keyword evidence="6 8" id="KW-0456">Lyase</keyword>
<dbReference type="STRING" id="1193502.SHALO_0553"/>